<dbReference type="AlphaFoldDB" id="A0A8J3WWJ6"/>
<evidence type="ECO:0000313" key="3">
    <source>
        <dbReference type="Proteomes" id="UP000634476"/>
    </source>
</evidence>
<organism evidence="2 3">
    <name type="scientific">Planobispora takensis</name>
    <dbReference type="NCBI Taxonomy" id="1367882"/>
    <lineage>
        <taxon>Bacteria</taxon>
        <taxon>Bacillati</taxon>
        <taxon>Actinomycetota</taxon>
        <taxon>Actinomycetes</taxon>
        <taxon>Streptosporangiales</taxon>
        <taxon>Streptosporangiaceae</taxon>
        <taxon>Planobispora</taxon>
    </lineage>
</organism>
<dbReference type="RefSeq" id="WP_203879296.1">
    <property type="nucleotide sequence ID" value="NZ_BOOK01000061.1"/>
</dbReference>
<name>A0A8J3WWJ6_9ACTN</name>
<protein>
    <submittedName>
        <fullName evidence="2">Uncharacterized protein</fullName>
    </submittedName>
</protein>
<dbReference type="Proteomes" id="UP000634476">
    <property type="component" value="Unassembled WGS sequence"/>
</dbReference>
<sequence>MSGGTVPEPGKAGGPDEADRAGVNGAGETPDGTPDEAPDKTADETPDGADVTALLDLPSHELRAAVSRALAARLLPRLLALPDDRLRDVLCEALAERRPYDYSPGQETRIFLAVTGPAPKRKAPGWRHRAVAPSLPRLAARRRPGTLAYRGECPVCGTPLCADTGAAACPVCGTTEARLSR</sequence>
<evidence type="ECO:0000313" key="2">
    <source>
        <dbReference type="EMBL" id="GII05064.1"/>
    </source>
</evidence>
<proteinExistence type="predicted"/>
<accession>A0A8J3WWJ6</accession>
<comment type="caution">
    <text evidence="2">The sequence shown here is derived from an EMBL/GenBank/DDBJ whole genome shotgun (WGS) entry which is preliminary data.</text>
</comment>
<evidence type="ECO:0000256" key="1">
    <source>
        <dbReference type="SAM" id="MobiDB-lite"/>
    </source>
</evidence>
<dbReference type="EMBL" id="BOOK01000061">
    <property type="protein sequence ID" value="GII05064.1"/>
    <property type="molecule type" value="Genomic_DNA"/>
</dbReference>
<reference evidence="2" key="1">
    <citation type="submission" date="2021-01" db="EMBL/GenBank/DDBJ databases">
        <title>Whole genome shotgun sequence of Planobispora takensis NBRC 109077.</title>
        <authorList>
            <person name="Komaki H."/>
            <person name="Tamura T."/>
        </authorList>
    </citation>
    <scope>NUCLEOTIDE SEQUENCE</scope>
    <source>
        <strain evidence="2">NBRC 109077</strain>
    </source>
</reference>
<feature type="region of interest" description="Disordered" evidence="1">
    <location>
        <begin position="1"/>
        <end position="50"/>
    </location>
</feature>
<keyword evidence="3" id="KW-1185">Reference proteome</keyword>
<gene>
    <name evidence="2" type="ORF">Pta02_70720</name>
</gene>